<keyword evidence="5 7" id="KW-1133">Transmembrane helix</keyword>
<gene>
    <name evidence="10" type="ORF">BET03_13195</name>
</gene>
<evidence type="ECO:0000259" key="8">
    <source>
        <dbReference type="Pfam" id="PF01545"/>
    </source>
</evidence>
<evidence type="ECO:0000256" key="5">
    <source>
        <dbReference type="ARBA" id="ARBA00022989"/>
    </source>
</evidence>
<feature type="domain" description="Cation efflux protein cytoplasmic" evidence="9">
    <location>
        <begin position="212"/>
        <end position="289"/>
    </location>
</feature>
<reference evidence="10 11" key="1">
    <citation type="submission" date="2016-08" db="EMBL/GenBank/DDBJ databases">
        <title>Novel Firmicutes and Novel Genomes.</title>
        <authorList>
            <person name="Poppleton D.I."/>
            <person name="Gribaldo S."/>
        </authorList>
    </citation>
    <scope>NUCLEOTIDE SEQUENCE [LARGE SCALE GENOMIC DNA]</scope>
    <source>
        <strain evidence="10 11">CTT3</strain>
    </source>
</reference>
<keyword evidence="3" id="KW-0813">Transport</keyword>
<dbReference type="Pfam" id="PF01545">
    <property type="entry name" value="Cation_efflux"/>
    <property type="match status" value="1"/>
</dbReference>
<comment type="similarity">
    <text evidence="2">Belongs to the cation diffusion facilitator (CDF) transporter (TC 2.A.4) family.</text>
</comment>
<dbReference type="SUPFAM" id="SSF161111">
    <property type="entry name" value="Cation efflux protein transmembrane domain-like"/>
    <property type="match status" value="1"/>
</dbReference>
<dbReference type="Pfam" id="PF16916">
    <property type="entry name" value="ZT_dimer"/>
    <property type="match status" value="1"/>
</dbReference>
<name>A0A419T0E5_9FIRM</name>
<dbReference type="PANTHER" id="PTHR43840:SF15">
    <property type="entry name" value="MITOCHONDRIAL METAL TRANSPORTER 1-RELATED"/>
    <property type="match status" value="1"/>
</dbReference>
<keyword evidence="6 7" id="KW-0472">Membrane</keyword>
<feature type="transmembrane region" description="Helical" evidence="7">
    <location>
        <begin position="182"/>
        <end position="200"/>
    </location>
</feature>
<evidence type="ECO:0000256" key="6">
    <source>
        <dbReference type="ARBA" id="ARBA00023136"/>
    </source>
</evidence>
<dbReference type="InterPro" id="IPR050291">
    <property type="entry name" value="CDF_Transporter"/>
</dbReference>
<dbReference type="InterPro" id="IPR002524">
    <property type="entry name" value="Cation_efflux"/>
</dbReference>
<sequence>MSDKERYRIGNRIIIITIVLNVILAIGKIIIGFTSKSTAILADGIHTVSDVASSIGIIVGFFIAKKPEDKEHQYGHEKAESIAGFLLSLLLIGVGLNIGYSALKLIITGNIKIPGVSAIWAAVISILIKEIQFRITLQGGKRINSTALIADAWHHRSDSLSSIAALIGIIGARFGYKILDPLAGLIVSIIVIKVGLELFLHGYNELMDVSIEQEKIDEISNKLLHETDITRLDELRARKHGSKVYVDIRVSVDPNITVHKGHDIAEDVEKVVYQNIANVKDVLVHVNPCFEEEK</sequence>
<dbReference type="GO" id="GO:0008324">
    <property type="term" value="F:monoatomic cation transmembrane transporter activity"/>
    <property type="evidence" value="ECO:0007669"/>
    <property type="project" value="InterPro"/>
</dbReference>
<dbReference type="FunFam" id="1.20.1510.10:FF:000006">
    <property type="entry name" value="Divalent cation efflux transporter"/>
    <property type="match status" value="1"/>
</dbReference>
<comment type="subcellular location">
    <subcellularLocation>
        <location evidence="1">Membrane</location>
        <topology evidence="1">Multi-pass membrane protein</topology>
    </subcellularLocation>
</comment>
<protein>
    <submittedName>
        <fullName evidence="10">Cation diffusion facilitator family transporter</fullName>
    </submittedName>
</protein>
<evidence type="ECO:0000259" key="9">
    <source>
        <dbReference type="Pfam" id="PF16916"/>
    </source>
</evidence>
<evidence type="ECO:0000313" key="11">
    <source>
        <dbReference type="Proteomes" id="UP000284177"/>
    </source>
</evidence>
<feature type="transmembrane region" description="Helical" evidence="7">
    <location>
        <begin position="158"/>
        <end position="176"/>
    </location>
</feature>
<proteinExistence type="inferred from homology"/>
<dbReference type="PANTHER" id="PTHR43840">
    <property type="entry name" value="MITOCHONDRIAL METAL TRANSPORTER 1-RELATED"/>
    <property type="match status" value="1"/>
</dbReference>
<feature type="transmembrane region" description="Helical" evidence="7">
    <location>
        <begin position="12"/>
        <end position="33"/>
    </location>
</feature>
<evidence type="ECO:0000256" key="2">
    <source>
        <dbReference type="ARBA" id="ARBA00008114"/>
    </source>
</evidence>
<comment type="caution">
    <text evidence="10">The sequence shown here is derived from an EMBL/GenBank/DDBJ whole genome shotgun (WGS) entry which is preliminary data.</text>
</comment>
<evidence type="ECO:0000256" key="4">
    <source>
        <dbReference type="ARBA" id="ARBA00022692"/>
    </source>
</evidence>
<accession>A0A419T0E5</accession>
<dbReference type="Gene3D" id="3.30.70.1350">
    <property type="entry name" value="Cation efflux protein, cytoplasmic domain"/>
    <property type="match status" value="1"/>
</dbReference>
<dbReference type="NCBIfam" id="TIGR01297">
    <property type="entry name" value="CDF"/>
    <property type="match status" value="1"/>
</dbReference>
<evidence type="ECO:0000256" key="1">
    <source>
        <dbReference type="ARBA" id="ARBA00004141"/>
    </source>
</evidence>
<dbReference type="InterPro" id="IPR036837">
    <property type="entry name" value="Cation_efflux_CTD_sf"/>
</dbReference>
<evidence type="ECO:0000313" key="10">
    <source>
        <dbReference type="EMBL" id="RKD30909.1"/>
    </source>
</evidence>
<dbReference type="AlphaFoldDB" id="A0A419T0E5"/>
<dbReference type="InterPro" id="IPR058533">
    <property type="entry name" value="Cation_efflux_TM"/>
</dbReference>
<feature type="transmembrane region" description="Helical" evidence="7">
    <location>
        <begin position="85"/>
        <end position="107"/>
    </location>
</feature>
<dbReference type="GO" id="GO:0016020">
    <property type="term" value="C:membrane"/>
    <property type="evidence" value="ECO:0007669"/>
    <property type="project" value="UniProtKB-SubCell"/>
</dbReference>
<evidence type="ECO:0000256" key="3">
    <source>
        <dbReference type="ARBA" id="ARBA00022448"/>
    </source>
</evidence>
<dbReference type="SUPFAM" id="SSF160240">
    <property type="entry name" value="Cation efflux protein cytoplasmic domain-like"/>
    <property type="match status" value="1"/>
</dbReference>
<feature type="domain" description="Cation efflux protein transmembrane" evidence="8">
    <location>
        <begin position="14"/>
        <end position="207"/>
    </location>
</feature>
<dbReference type="InterPro" id="IPR027469">
    <property type="entry name" value="Cation_efflux_TMD_sf"/>
</dbReference>
<dbReference type="Gene3D" id="1.20.1510.10">
    <property type="entry name" value="Cation efflux protein transmembrane domain"/>
    <property type="match status" value="1"/>
</dbReference>
<feature type="transmembrane region" description="Helical" evidence="7">
    <location>
        <begin position="45"/>
        <end position="64"/>
    </location>
</feature>
<evidence type="ECO:0000256" key="7">
    <source>
        <dbReference type="SAM" id="Phobius"/>
    </source>
</evidence>
<keyword evidence="4 7" id="KW-0812">Transmembrane</keyword>
<keyword evidence="11" id="KW-1185">Reference proteome</keyword>
<organism evidence="10 11">
    <name type="scientific">Thermohalobacter berrensis</name>
    <dbReference type="NCBI Taxonomy" id="99594"/>
    <lineage>
        <taxon>Bacteria</taxon>
        <taxon>Bacillati</taxon>
        <taxon>Bacillota</taxon>
        <taxon>Tissierellia</taxon>
        <taxon>Tissierellales</taxon>
        <taxon>Thermohalobacteraceae</taxon>
        <taxon>Thermohalobacter</taxon>
    </lineage>
</organism>
<dbReference type="EMBL" id="MCIB01000027">
    <property type="protein sequence ID" value="RKD30909.1"/>
    <property type="molecule type" value="Genomic_DNA"/>
</dbReference>
<dbReference type="InterPro" id="IPR027470">
    <property type="entry name" value="Cation_efflux_CTD"/>
</dbReference>
<dbReference type="Proteomes" id="UP000284177">
    <property type="component" value="Unassembled WGS sequence"/>
</dbReference>